<feature type="compositionally biased region" description="Gly residues" evidence="1">
    <location>
        <begin position="317"/>
        <end position="335"/>
    </location>
</feature>
<evidence type="ECO:0008006" key="5">
    <source>
        <dbReference type="Google" id="ProtNLM"/>
    </source>
</evidence>
<gene>
    <name evidence="3" type="ORF">QBC33DRAFT_494684</name>
</gene>
<dbReference type="InterPro" id="IPR053216">
    <property type="entry name" value="Appressorial_penetr-assoc"/>
</dbReference>
<keyword evidence="4" id="KW-1185">Reference proteome</keyword>
<sequence length="353" mass="36648">MLSLFFSAALLASAGLTDGAALDHSRAKPDLGPHLFRRQDQQSCLKGDLIQSASALTGQVSGTLGIKPGQAASATDGNNFINFCDGKEITNGKQITTGSCNGIPMGNIPAVGNMISAIITNPQPGDKLTSDTTFNVSVQTVHLKAGNFVNPTTNYYTAPQDLDNNGDIIGHCHVTIQDIGALDSSTPPDPSKFAFFKGIDDAGNGQGLLQAVVDGGLPPGTYRVCTMIAAQNHQPVTMPVAQRGAQDDCTKFEVLAATGSGPSSSKNQKNGDMTKNQDQEGFVEAGDGVNDNQGQQGQGQGQKGQGQGQQGQCQGQQGQGQGQQGQGQGQKGQGQGQRQPAQQGGQGRKERQR</sequence>
<feature type="region of interest" description="Disordered" evidence="1">
    <location>
        <begin position="257"/>
        <end position="276"/>
    </location>
</feature>
<dbReference type="PANTHER" id="PTHR34587">
    <property type="entry name" value="VWFA DOMAIN-CONTAINING PROTEIN"/>
    <property type="match status" value="1"/>
</dbReference>
<feature type="region of interest" description="Disordered" evidence="1">
    <location>
        <begin position="283"/>
        <end position="353"/>
    </location>
</feature>
<reference evidence="3" key="1">
    <citation type="submission" date="2023-06" db="EMBL/GenBank/DDBJ databases">
        <title>Genome-scale phylogeny and comparative genomics of the fungal order Sordariales.</title>
        <authorList>
            <consortium name="Lawrence Berkeley National Laboratory"/>
            <person name="Hensen N."/>
            <person name="Bonometti L."/>
            <person name="Westerberg I."/>
            <person name="Brannstrom I.O."/>
            <person name="Guillou S."/>
            <person name="Cros-Aarteil S."/>
            <person name="Calhoun S."/>
            <person name="Haridas S."/>
            <person name="Kuo A."/>
            <person name="Mondo S."/>
            <person name="Pangilinan J."/>
            <person name="Riley R."/>
            <person name="Labutti K."/>
            <person name="Andreopoulos B."/>
            <person name="Lipzen A."/>
            <person name="Chen C."/>
            <person name="Yanf M."/>
            <person name="Daum C."/>
            <person name="Ng V."/>
            <person name="Clum A."/>
            <person name="Steindorff A."/>
            <person name="Ohm R."/>
            <person name="Martin F."/>
            <person name="Silar P."/>
            <person name="Natvig D."/>
            <person name="Lalanne C."/>
            <person name="Gautier V."/>
            <person name="Ament-Velasquez S.L."/>
            <person name="Kruys A."/>
            <person name="Hutchinson M.I."/>
            <person name="Powell A.J."/>
            <person name="Barry K."/>
            <person name="Miller A.N."/>
            <person name="Grigoriev I.V."/>
            <person name="Debuchy R."/>
            <person name="Gladieux P."/>
            <person name="Thoren M.H."/>
            <person name="Johannesson H."/>
        </authorList>
    </citation>
    <scope>NUCLEOTIDE SEQUENCE</scope>
    <source>
        <strain evidence="3">8032-3</strain>
    </source>
</reference>
<keyword evidence="2" id="KW-0732">Signal</keyword>
<name>A0AAJ0BX13_9PEZI</name>
<feature type="signal peptide" evidence="2">
    <location>
        <begin position="1"/>
        <end position="19"/>
    </location>
</feature>
<evidence type="ECO:0000256" key="2">
    <source>
        <dbReference type="SAM" id="SignalP"/>
    </source>
</evidence>
<dbReference type="GeneID" id="85308718"/>
<comment type="caution">
    <text evidence="3">The sequence shown here is derived from an EMBL/GenBank/DDBJ whole genome shotgun (WGS) entry which is preliminary data.</text>
</comment>
<dbReference type="Proteomes" id="UP001244011">
    <property type="component" value="Unassembled WGS sequence"/>
</dbReference>
<dbReference type="PANTHER" id="PTHR34587:SF2">
    <property type="entry name" value="G-PROTEIN COUPLED RECEPTORS FAMILY 1 PROFILE DOMAIN-CONTAINING PROTEIN"/>
    <property type="match status" value="1"/>
</dbReference>
<feature type="compositionally biased region" description="Polar residues" evidence="1">
    <location>
        <begin position="260"/>
        <end position="276"/>
    </location>
</feature>
<dbReference type="AlphaFoldDB" id="A0AAJ0BX13"/>
<proteinExistence type="predicted"/>
<protein>
    <recommendedName>
        <fullName evidence="5">Ribosomal protein s17</fullName>
    </recommendedName>
</protein>
<feature type="chain" id="PRO_5042595972" description="Ribosomal protein s17" evidence="2">
    <location>
        <begin position="20"/>
        <end position="353"/>
    </location>
</feature>
<organism evidence="3 4">
    <name type="scientific">Phialemonium atrogriseum</name>
    <dbReference type="NCBI Taxonomy" id="1093897"/>
    <lineage>
        <taxon>Eukaryota</taxon>
        <taxon>Fungi</taxon>
        <taxon>Dikarya</taxon>
        <taxon>Ascomycota</taxon>
        <taxon>Pezizomycotina</taxon>
        <taxon>Sordariomycetes</taxon>
        <taxon>Sordariomycetidae</taxon>
        <taxon>Cephalothecales</taxon>
        <taxon>Cephalothecaceae</taxon>
        <taxon>Phialemonium</taxon>
    </lineage>
</organism>
<evidence type="ECO:0000313" key="4">
    <source>
        <dbReference type="Proteomes" id="UP001244011"/>
    </source>
</evidence>
<evidence type="ECO:0000256" key="1">
    <source>
        <dbReference type="SAM" id="MobiDB-lite"/>
    </source>
</evidence>
<dbReference type="RefSeq" id="XP_060282256.1">
    <property type="nucleotide sequence ID" value="XM_060425531.1"/>
</dbReference>
<feature type="compositionally biased region" description="Gly residues" evidence="1">
    <location>
        <begin position="296"/>
        <end position="309"/>
    </location>
</feature>
<dbReference type="EMBL" id="MU839013">
    <property type="protein sequence ID" value="KAK1766043.1"/>
    <property type="molecule type" value="Genomic_DNA"/>
</dbReference>
<evidence type="ECO:0000313" key="3">
    <source>
        <dbReference type="EMBL" id="KAK1766043.1"/>
    </source>
</evidence>
<accession>A0AAJ0BX13</accession>